<dbReference type="RefSeq" id="WP_009336548.1">
    <property type="nucleotide sequence ID" value="NZ_CP182305.1"/>
</dbReference>
<protein>
    <submittedName>
        <fullName evidence="1">Uncharacterized protein</fullName>
    </submittedName>
</protein>
<dbReference type="PANTHER" id="PTHR34613">
    <property type="entry name" value="SLL0800 PROTEIN"/>
    <property type="match status" value="1"/>
</dbReference>
<evidence type="ECO:0000313" key="2">
    <source>
        <dbReference type="Proteomes" id="UP000318720"/>
    </source>
</evidence>
<reference evidence="1 2" key="1">
    <citation type="submission" date="2019-03" db="EMBL/GenBank/DDBJ databases">
        <title>Comparative genomic analyses of the sweetpotato soil rot pathogen, Streptomyces ipomoeae.</title>
        <authorList>
            <person name="Ruschel Soares N."/>
            <person name="Badger J.H."/>
            <person name="Huguet-Tapia J.C."/>
            <person name="Clark C.A."/>
            <person name="Pettis G.S."/>
        </authorList>
    </citation>
    <scope>NUCLEOTIDE SEQUENCE [LARGE SCALE GENOMIC DNA]</scope>
    <source>
        <strain evidence="1 2">88-35</strain>
    </source>
</reference>
<sequence length="225" mass="24594">MVTPVHEASHPASYRILPEHPDALAPVFEALQIPPIPKTAIHALHDTTRIPLLERCPGALLKIERPDGDGFLLAIEFQAEPDPDKPASWAFYLAHLHATYEMPVLLLVVCRRRTTASWAVGPFETRCGDWTSMSLRPLALGPQSIPPIVEEATAVRHPLLAALAAVAHSEDERIGAALDALAHGMRSLDGDTAEYLSELLAVGLEDTSAGKTWREDLREDRTRTG</sequence>
<name>A0A540QIB5_9ACTN</name>
<dbReference type="Proteomes" id="UP000318720">
    <property type="component" value="Unassembled WGS sequence"/>
</dbReference>
<dbReference type="GeneID" id="301696915"/>
<dbReference type="AlphaFoldDB" id="A0A540QIB5"/>
<dbReference type="EMBL" id="SPAZ01000287">
    <property type="protein sequence ID" value="TQE21949.1"/>
    <property type="molecule type" value="Genomic_DNA"/>
</dbReference>
<organism evidence="1 2">
    <name type="scientific">Streptomyces ipomoeae</name>
    <dbReference type="NCBI Taxonomy" id="103232"/>
    <lineage>
        <taxon>Bacteria</taxon>
        <taxon>Bacillati</taxon>
        <taxon>Actinomycetota</taxon>
        <taxon>Actinomycetes</taxon>
        <taxon>Kitasatosporales</taxon>
        <taxon>Streptomycetaceae</taxon>
        <taxon>Streptomyces</taxon>
    </lineage>
</organism>
<evidence type="ECO:0000313" key="1">
    <source>
        <dbReference type="EMBL" id="TQE21949.1"/>
    </source>
</evidence>
<gene>
    <name evidence="1" type="ORF">Sipo8835_36740</name>
</gene>
<dbReference type="PANTHER" id="PTHR34613:SF1">
    <property type="entry name" value="SLL6017 PROTEIN"/>
    <property type="match status" value="1"/>
</dbReference>
<accession>A0A540QIB5</accession>
<proteinExistence type="predicted"/>
<comment type="caution">
    <text evidence="1">The sequence shown here is derived from an EMBL/GenBank/DDBJ whole genome shotgun (WGS) entry which is preliminary data.</text>
</comment>